<dbReference type="Pfam" id="PF25267">
    <property type="entry name" value="TANGO6_N"/>
    <property type="match status" value="1"/>
</dbReference>
<dbReference type="OrthoDB" id="39591at2759"/>
<dbReference type="InterPro" id="IPR039600">
    <property type="entry name" value="TANGO6/Rtp1"/>
</dbReference>
<proteinExistence type="predicted"/>
<organism evidence="3 4">
    <name type="scientific">Parnassius apollo</name>
    <name type="common">Apollo butterfly</name>
    <name type="synonym">Papilio apollo</name>
    <dbReference type="NCBI Taxonomy" id="110799"/>
    <lineage>
        <taxon>Eukaryota</taxon>
        <taxon>Metazoa</taxon>
        <taxon>Ecdysozoa</taxon>
        <taxon>Arthropoda</taxon>
        <taxon>Hexapoda</taxon>
        <taxon>Insecta</taxon>
        <taxon>Pterygota</taxon>
        <taxon>Neoptera</taxon>
        <taxon>Endopterygota</taxon>
        <taxon>Lepidoptera</taxon>
        <taxon>Glossata</taxon>
        <taxon>Ditrysia</taxon>
        <taxon>Papilionoidea</taxon>
        <taxon>Papilionidae</taxon>
        <taxon>Parnassiinae</taxon>
        <taxon>Parnassini</taxon>
        <taxon>Parnassius</taxon>
        <taxon>Parnassius</taxon>
    </lineage>
</organism>
<dbReference type="Proteomes" id="UP000691718">
    <property type="component" value="Unassembled WGS sequence"/>
</dbReference>
<dbReference type="InterPro" id="IPR057347">
    <property type="entry name" value="TANGO6_N"/>
</dbReference>
<dbReference type="Pfam" id="PF10363">
    <property type="entry name" value="RTP1_C1"/>
    <property type="match status" value="1"/>
</dbReference>
<gene>
    <name evidence="3" type="ORF">PAPOLLO_LOCUS13385</name>
</gene>
<reference evidence="3" key="1">
    <citation type="submission" date="2021-04" db="EMBL/GenBank/DDBJ databases">
        <authorList>
            <person name="Tunstrom K."/>
        </authorList>
    </citation>
    <scope>NUCLEOTIDE SEQUENCE</scope>
</reference>
<dbReference type="InterPro" id="IPR019451">
    <property type="entry name" value="Rtp1_C1"/>
</dbReference>
<feature type="domain" description="TANGO6 N-terminal" evidence="2">
    <location>
        <begin position="76"/>
        <end position="231"/>
    </location>
</feature>
<dbReference type="PANTHER" id="PTHR20959:SF1">
    <property type="entry name" value="TRANSPORT AND GOLGI ORGANIZATION PROTEIN 6 HOMOLOG"/>
    <property type="match status" value="1"/>
</dbReference>
<dbReference type="EMBL" id="CAJQZP010000935">
    <property type="protein sequence ID" value="CAG4998419.1"/>
    <property type="molecule type" value="Genomic_DNA"/>
</dbReference>
<dbReference type="AlphaFoldDB" id="A0A8S3X2M6"/>
<keyword evidence="4" id="KW-1185">Reference proteome</keyword>
<evidence type="ECO:0000313" key="3">
    <source>
        <dbReference type="EMBL" id="CAG4998419.1"/>
    </source>
</evidence>
<dbReference type="GO" id="GO:0009306">
    <property type="term" value="P:protein secretion"/>
    <property type="evidence" value="ECO:0007669"/>
    <property type="project" value="TreeGrafter"/>
</dbReference>
<dbReference type="PANTHER" id="PTHR20959">
    <property type="entry name" value="TRANSPORT AND GOLGI ORGANIZATION PROTEIN 6 FAMILY MEMBER"/>
    <property type="match status" value="1"/>
</dbReference>
<evidence type="ECO:0000259" key="1">
    <source>
        <dbReference type="Pfam" id="PF10363"/>
    </source>
</evidence>
<feature type="domain" description="RNA polymerase II assembly factor Rtp1 C-terminal" evidence="1">
    <location>
        <begin position="640"/>
        <end position="762"/>
    </location>
</feature>
<accession>A0A8S3X2M6</accession>
<name>A0A8S3X2M6_PARAO</name>
<sequence length="915" mass="104050">MSQINTIFERIENITNINGESELIPMVFHMNLNHESDINNETKGDIFSSIKIFLHNIFKEIDELASCIKNDETVLISVKNQKLLRTCFQFIVSLGISPCLVPGLGISLSKRCTLGALLPLRNLSDEQKYEIIVDCTDFFVRSYTVPVLKNIIITFHLSDYLAALIQLCFAPLKKPGVYNNYTMTEETYEKLNMDRIKYIQVYEYLVNNCFQPTLMKELLVLQNVCDQTPPAFVKRVIAKELSRRLVVAGGLLSLIRCFIDSYEMDTGIEWKKIDMICKLIATKHGNTNESLYLQNICSQLKQIFKVNNSKYLTTGIACLITLIERYPNSEAVKALTSEVFDSFKYENIISGSHLPGTIIFTTQEIDHKIQIFHSCLCLANQEIVYQFLSPNIRVLFLLGMKCSNGDLKRKLNEILLKLLEHISKDEIAPLIKIFLFGNDLRSSGIKVEEYQAGLILKSSTVTDSYYPIDDALFYFIEIFKESTDSNFVQVVLETCLQILIDLSTKRKKCHDETLLSQEDDPVLLNDIDKQYINILHLLSVISESSKISNCLKTCPQIVINFVEYFLQHNEENSESETIALILLNTILPDLNDLSLNVRLRNLVPKLEKITHAEYNSNRILSKEALSMILGEKIQQGNSAYEKAVSNVFDVLLPTRAHGIIELTKLIDAQDAETISKRHFVFCLFQGQLKDTDTYVYLAAINGIASLALHCAEDVLAVLCREFLNIPTQFVDVKTSEAQNKIQELRMKIGDIIVKVTKRLGDMCIIHKTLLLNTMLTGCRDDDPLIRASALSNLAEIALVLHYRIGSIIYEVLLCIGSIIETDKAVECRRAAVMVISSLLKGLGKETLVQLEDNLLPLYRTLNKLYKDINEDDIVRLHAQIALEELNDIVHHFLFSKIDMNKPVSMLNQSKEIIYK</sequence>
<evidence type="ECO:0000313" key="4">
    <source>
        <dbReference type="Proteomes" id="UP000691718"/>
    </source>
</evidence>
<evidence type="ECO:0000259" key="2">
    <source>
        <dbReference type="Pfam" id="PF25267"/>
    </source>
</evidence>
<comment type="caution">
    <text evidence="3">The sequence shown here is derived from an EMBL/GenBank/DDBJ whole genome shotgun (WGS) entry which is preliminary data.</text>
</comment>
<protein>
    <submittedName>
        <fullName evidence="3">(apollo) hypothetical protein</fullName>
    </submittedName>
</protein>